<keyword evidence="3" id="KW-0238">DNA-binding</keyword>
<dbReference type="SUPFAM" id="SSF53850">
    <property type="entry name" value="Periplasmic binding protein-like II"/>
    <property type="match status" value="1"/>
</dbReference>
<dbReference type="PANTHER" id="PTHR30427:SF1">
    <property type="entry name" value="TRANSCRIPTIONAL ACTIVATOR PROTEIN LYSR"/>
    <property type="match status" value="1"/>
</dbReference>
<name>A0A927ECJ5_9HYPH</name>
<organism evidence="6 7">
    <name type="scientific">Bosea spartocytisi</name>
    <dbReference type="NCBI Taxonomy" id="2773451"/>
    <lineage>
        <taxon>Bacteria</taxon>
        <taxon>Pseudomonadati</taxon>
        <taxon>Pseudomonadota</taxon>
        <taxon>Alphaproteobacteria</taxon>
        <taxon>Hyphomicrobiales</taxon>
        <taxon>Boseaceae</taxon>
        <taxon>Bosea</taxon>
    </lineage>
</organism>
<dbReference type="GO" id="GO:0043565">
    <property type="term" value="F:sequence-specific DNA binding"/>
    <property type="evidence" value="ECO:0007669"/>
    <property type="project" value="TreeGrafter"/>
</dbReference>
<dbReference type="InterPro" id="IPR037424">
    <property type="entry name" value="NocR_PBP2"/>
</dbReference>
<keyword evidence="2" id="KW-0805">Transcription regulation</keyword>
<evidence type="ECO:0000256" key="1">
    <source>
        <dbReference type="ARBA" id="ARBA00009437"/>
    </source>
</evidence>
<evidence type="ECO:0000313" key="6">
    <source>
        <dbReference type="EMBL" id="MBD3848235.1"/>
    </source>
</evidence>
<dbReference type="Pfam" id="PF03466">
    <property type="entry name" value="LysR_substrate"/>
    <property type="match status" value="1"/>
</dbReference>
<evidence type="ECO:0000313" key="7">
    <source>
        <dbReference type="Proteomes" id="UP000619295"/>
    </source>
</evidence>
<dbReference type="CDD" id="cd08415">
    <property type="entry name" value="PBP2_LysR_opines_like"/>
    <property type="match status" value="1"/>
</dbReference>
<keyword evidence="4" id="KW-0804">Transcription</keyword>
<evidence type="ECO:0000256" key="2">
    <source>
        <dbReference type="ARBA" id="ARBA00023015"/>
    </source>
</evidence>
<dbReference type="AlphaFoldDB" id="A0A927ECJ5"/>
<sequence length="301" mass="33153">MNLRQIELLRAVVRCETTVRAAQELGLSQPAVSNAIKHLESQVGFPLFERVNNRLFPTAEARTLYEESEPIFTLHAALEARVQDIKENRAGHIRIIATPPLGYGVLPAALRNFLVKRPKVRVSFDVRRFEHVLESVENGTAELGFVMGLDDDRGLDAETFFTGNMVCVMRPDHPMAAKATVTPEDLREVPYIALEQGTRMGTIVRRAFAQADVPHRFSVEVRYCNTACVLAESGVGVAVVDPLSPVFSGHYDLAIRPFAPASRVTASAVRSRKRPISRAADAFLREVRLIAAETAAKLGPG</sequence>
<evidence type="ECO:0000256" key="3">
    <source>
        <dbReference type="ARBA" id="ARBA00023125"/>
    </source>
</evidence>
<comment type="similarity">
    <text evidence="1">Belongs to the LysR transcriptional regulatory family.</text>
</comment>
<dbReference type="InterPro" id="IPR000847">
    <property type="entry name" value="LysR_HTH_N"/>
</dbReference>
<dbReference type="GO" id="GO:0010628">
    <property type="term" value="P:positive regulation of gene expression"/>
    <property type="evidence" value="ECO:0007669"/>
    <property type="project" value="TreeGrafter"/>
</dbReference>
<proteinExistence type="inferred from homology"/>
<dbReference type="SUPFAM" id="SSF46785">
    <property type="entry name" value="Winged helix' DNA-binding domain"/>
    <property type="match status" value="1"/>
</dbReference>
<feature type="domain" description="HTH lysR-type" evidence="5">
    <location>
        <begin position="1"/>
        <end position="58"/>
    </location>
</feature>
<dbReference type="EMBL" id="JACXWY010000016">
    <property type="protein sequence ID" value="MBD3848235.1"/>
    <property type="molecule type" value="Genomic_DNA"/>
</dbReference>
<evidence type="ECO:0000259" key="5">
    <source>
        <dbReference type="PROSITE" id="PS50931"/>
    </source>
</evidence>
<dbReference type="InterPro" id="IPR036390">
    <property type="entry name" value="WH_DNA-bd_sf"/>
</dbReference>
<dbReference type="Proteomes" id="UP000619295">
    <property type="component" value="Unassembled WGS sequence"/>
</dbReference>
<dbReference type="Pfam" id="PF00126">
    <property type="entry name" value="HTH_1"/>
    <property type="match status" value="1"/>
</dbReference>
<dbReference type="InterPro" id="IPR005119">
    <property type="entry name" value="LysR_subst-bd"/>
</dbReference>
<dbReference type="GO" id="GO:0003700">
    <property type="term" value="F:DNA-binding transcription factor activity"/>
    <property type="evidence" value="ECO:0007669"/>
    <property type="project" value="InterPro"/>
</dbReference>
<dbReference type="PRINTS" id="PR00039">
    <property type="entry name" value="HTHLYSR"/>
</dbReference>
<accession>A0A927ECJ5</accession>
<keyword evidence="7" id="KW-1185">Reference proteome</keyword>
<dbReference type="PANTHER" id="PTHR30427">
    <property type="entry name" value="TRANSCRIPTIONAL ACTIVATOR PROTEIN LYSR"/>
    <property type="match status" value="1"/>
</dbReference>
<dbReference type="RefSeq" id="WP_191125387.1">
    <property type="nucleotide sequence ID" value="NZ_JACXWY010000016.1"/>
</dbReference>
<dbReference type="Gene3D" id="3.40.190.290">
    <property type="match status" value="1"/>
</dbReference>
<dbReference type="PROSITE" id="PS50931">
    <property type="entry name" value="HTH_LYSR"/>
    <property type="match status" value="1"/>
</dbReference>
<gene>
    <name evidence="6" type="ORF">IED13_21265</name>
</gene>
<reference evidence="6" key="1">
    <citation type="submission" date="2020-09" db="EMBL/GenBank/DDBJ databases">
        <title>Bosea spartocytisi sp. nov. a root nodule endophyte of Spartocytisus supranubius in the high mountain ecosystem fo the Teide National Park (Canary Islands, Spain).</title>
        <authorList>
            <person name="Pulido-Suarez L."/>
            <person name="Peix A."/>
            <person name="Igual J.M."/>
            <person name="Socas-Perez N."/>
            <person name="Velazquez E."/>
            <person name="Flores-Felix J.D."/>
            <person name="Leon-Barrios M."/>
        </authorList>
    </citation>
    <scope>NUCLEOTIDE SEQUENCE</scope>
    <source>
        <strain evidence="6">SSUT16</strain>
    </source>
</reference>
<dbReference type="InterPro" id="IPR036388">
    <property type="entry name" value="WH-like_DNA-bd_sf"/>
</dbReference>
<comment type="caution">
    <text evidence="6">The sequence shown here is derived from an EMBL/GenBank/DDBJ whole genome shotgun (WGS) entry which is preliminary data.</text>
</comment>
<evidence type="ECO:0000256" key="4">
    <source>
        <dbReference type="ARBA" id="ARBA00023163"/>
    </source>
</evidence>
<protein>
    <submittedName>
        <fullName evidence="6">LysR family transcriptional regulator</fullName>
    </submittedName>
</protein>
<dbReference type="Gene3D" id="1.10.10.10">
    <property type="entry name" value="Winged helix-like DNA-binding domain superfamily/Winged helix DNA-binding domain"/>
    <property type="match status" value="1"/>
</dbReference>